<evidence type="ECO:0000313" key="2">
    <source>
        <dbReference type="EMBL" id="PRQ35392.1"/>
    </source>
</evidence>
<evidence type="ECO:0000256" key="1">
    <source>
        <dbReference type="SAM" id="Phobius"/>
    </source>
</evidence>
<comment type="caution">
    <text evidence="2">The sequence shown here is derived from an EMBL/GenBank/DDBJ whole genome shotgun (WGS) entry which is preliminary data.</text>
</comment>
<keyword evidence="3" id="KW-1185">Reference proteome</keyword>
<dbReference type="Proteomes" id="UP000238479">
    <property type="component" value="Chromosome 5"/>
</dbReference>
<keyword evidence="1" id="KW-1133">Transmembrane helix</keyword>
<keyword evidence="1" id="KW-0472">Membrane</keyword>
<dbReference type="EMBL" id="PDCK01000043">
    <property type="protein sequence ID" value="PRQ35392.1"/>
    <property type="molecule type" value="Genomic_DNA"/>
</dbReference>
<accession>A0A2P6QMI4</accession>
<gene>
    <name evidence="2" type="ORF">RchiOBHm_Chr5g0079521</name>
</gene>
<organism evidence="2 3">
    <name type="scientific">Rosa chinensis</name>
    <name type="common">China rose</name>
    <dbReference type="NCBI Taxonomy" id="74649"/>
    <lineage>
        <taxon>Eukaryota</taxon>
        <taxon>Viridiplantae</taxon>
        <taxon>Streptophyta</taxon>
        <taxon>Embryophyta</taxon>
        <taxon>Tracheophyta</taxon>
        <taxon>Spermatophyta</taxon>
        <taxon>Magnoliopsida</taxon>
        <taxon>eudicotyledons</taxon>
        <taxon>Gunneridae</taxon>
        <taxon>Pentapetalae</taxon>
        <taxon>rosids</taxon>
        <taxon>fabids</taxon>
        <taxon>Rosales</taxon>
        <taxon>Rosaceae</taxon>
        <taxon>Rosoideae</taxon>
        <taxon>Rosoideae incertae sedis</taxon>
        <taxon>Rosa</taxon>
    </lineage>
</organism>
<evidence type="ECO:0000313" key="3">
    <source>
        <dbReference type="Proteomes" id="UP000238479"/>
    </source>
</evidence>
<protein>
    <submittedName>
        <fullName evidence="2">Uncharacterized protein</fullName>
    </submittedName>
</protein>
<dbReference type="AlphaFoldDB" id="A0A2P6QMI4"/>
<keyword evidence="1" id="KW-0812">Transmembrane</keyword>
<reference evidence="2 3" key="1">
    <citation type="journal article" date="2018" name="Nat. Genet.">
        <title>The Rosa genome provides new insights in the design of modern roses.</title>
        <authorList>
            <person name="Bendahmane M."/>
        </authorList>
    </citation>
    <scope>NUCLEOTIDE SEQUENCE [LARGE SCALE GENOMIC DNA]</scope>
    <source>
        <strain evidence="3">cv. Old Blush</strain>
    </source>
</reference>
<feature type="transmembrane region" description="Helical" evidence="1">
    <location>
        <begin position="50"/>
        <end position="72"/>
    </location>
</feature>
<proteinExistence type="predicted"/>
<sequence>MVLVKRKQSPPKQRSVLLGLDDIGPICTNNFHRLQPFVRSIDLPHALREIIGSLVFVVSSLLFCCCFLASHLSELLMKNTTRIFLVRIWKVVQINLGYYY</sequence>
<dbReference type="Gramene" id="PRQ35392">
    <property type="protein sequence ID" value="PRQ35392"/>
    <property type="gene ID" value="RchiOBHm_Chr5g0079521"/>
</dbReference>
<name>A0A2P6QMI4_ROSCH</name>